<dbReference type="AlphaFoldDB" id="A0AAN9T6W9"/>
<name>A0AAN9T6W9_9HEMI</name>
<evidence type="ECO:0000256" key="5">
    <source>
        <dbReference type="ARBA" id="ARBA00022679"/>
    </source>
</evidence>
<keyword evidence="7 12" id="KW-0256">Endoplasmic reticulum</keyword>
<evidence type="ECO:0000256" key="1">
    <source>
        <dbReference type="ARBA" id="ARBA00004477"/>
    </source>
</evidence>
<comment type="caution">
    <text evidence="12">Lacks conserved residue(s) required for the propagation of feature annotation.</text>
</comment>
<comment type="catalytic activity">
    <reaction evidence="12">
        <text>a 1,2-diacyl-sn-glycero-3-phosphoethanolamine + L-serine = a 1,2-diacyl-sn-glycero-3-phospho-L-serine + ethanolamine</text>
        <dbReference type="Rhea" id="RHEA:27606"/>
        <dbReference type="ChEBI" id="CHEBI:33384"/>
        <dbReference type="ChEBI" id="CHEBI:57262"/>
        <dbReference type="ChEBI" id="CHEBI:57603"/>
        <dbReference type="ChEBI" id="CHEBI:64612"/>
        <dbReference type="EC" id="2.7.8.29"/>
    </reaction>
</comment>
<evidence type="ECO:0000256" key="11">
    <source>
        <dbReference type="ARBA" id="ARBA00023264"/>
    </source>
</evidence>
<accession>A0AAN9T6W9</accession>
<dbReference type="GO" id="GO:0006659">
    <property type="term" value="P:phosphatidylserine biosynthetic process"/>
    <property type="evidence" value="ECO:0007669"/>
    <property type="project" value="UniProtKB-UniRule"/>
</dbReference>
<dbReference type="GO" id="GO:0106245">
    <property type="term" value="F:L-serine-phosphatidylethanolamine phosphatidyltransferase activity"/>
    <property type="evidence" value="ECO:0007669"/>
    <property type="project" value="UniProtKB-UniRule"/>
</dbReference>
<feature type="transmembrane region" description="Helical" evidence="12">
    <location>
        <begin position="377"/>
        <end position="401"/>
    </location>
</feature>
<keyword evidence="5 12" id="KW-0808">Transferase</keyword>
<evidence type="ECO:0000313" key="13">
    <source>
        <dbReference type="EMBL" id="KAK7574264.1"/>
    </source>
</evidence>
<comment type="similarity">
    <text evidence="4 12">Belongs to the phosphatidyl serine synthase family.</text>
</comment>
<feature type="transmembrane region" description="Helical" evidence="12">
    <location>
        <begin position="207"/>
        <end position="227"/>
    </location>
</feature>
<evidence type="ECO:0000256" key="9">
    <source>
        <dbReference type="ARBA" id="ARBA00023098"/>
    </source>
</evidence>
<keyword evidence="11 12" id="KW-1208">Phospholipid metabolism</keyword>
<comment type="caution">
    <text evidence="13">The sequence shown here is derived from an EMBL/GenBank/DDBJ whole genome shotgun (WGS) entry which is preliminary data.</text>
</comment>
<proteinExistence type="inferred from homology"/>
<keyword evidence="9 12" id="KW-0443">Lipid metabolism</keyword>
<protein>
    <recommendedName>
        <fullName evidence="12">Phosphatidylserine synthase</fullName>
        <ecNumber evidence="12">2.7.8.29</ecNumber>
    </recommendedName>
    <alternativeName>
        <fullName evidence="12">Serine-exchange enzyme</fullName>
    </alternativeName>
</protein>
<evidence type="ECO:0000256" key="7">
    <source>
        <dbReference type="ARBA" id="ARBA00022824"/>
    </source>
</evidence>
<evidence type="ECO:0000256" key="2">
    <source>
        <dbReference type="ARBA" id="ARBA00004916"/>
    </source>
</evidence>
<reference evidence="13 14" key="1">
    <citation type="submission" date="2024-03" db="EMBL/GenBank/DDBJ databases">
        <title>Adaptation during the transition from Ophiocordyceps entomopathogen to insect associate is accompanied by gene loss and intensified selection.</title>
        <authorList>
            <person name="Ward C.M."/>
            <person name="Onetto C.A."/>
            <person name="Borneman A.R."/>
        </authorList>
    </citation>
    <scope>NUCLEOTIDE SEQUENCE [LARGE SCALE GENOMIC DNA]</scope>
    <source>
        <strain evidence="13">AWRI1</strain>
        <tissue evidence="13">Single Adult Female</tissue>
    </source>
</reference>
<dbReference type="EC" id="2.7.8.29" evidence="12"/>
<comment type="function">
    <text evidence="12">Catalyzes a base-exchange reaction in which the polar head group of phosphatidylethanolamine (PE) is replaced by L-serine.</text>
</comment>
<evidence type="ECO:0000256" key="8">
    <source>
        <dbReference type="ARBA" id="ARBA00022989"/>
    </source>
</evidence>
<keyword evidence="12" id="KW-0444">Lipid biosynthesis</keyword>
<dbReference type="Proteomes" id="UP001367676">
    <property type="component" value="Unassembled WGS sequence"/>
</dbReference>
<gene>
    <name evidence="13" type="ORF">V9T40_011455</name>
</gene>
<evidence type="ECO:0000256" key="6">
    <source>
        <dbReference type="ARBA" id="ARBA00022692"/>
    </source>
</evidence>
<keyword evidence="6 12" id="KW-0812">Transmembrane</keyword>
<feature type="transmembrane region" description="Helical" evidence="12">
    <location>
        <begin position="35"/>
        <end position="52"/>
    </location>
</feature>
<evidence type="ECO:0000256" key="3">
    <source>
        <dbReference type="ARBA" id="ARBA00005189"/>
    </source>
</evidence>
<feature type="transmembrane region" description="Helical" evidence="12">
    <location>
        <begin position="94"/>
        <end position="114"/>
    </location>
</feature>
<comment type="subcellular location">
    <subcellularLocation>
        <location evidence="1 12">Endoplasmic reticulum membrane</location>
        <topology evidence="1 12">Multi-pass membrane protein</topology>
    </subcellularLocation>
</comment>
<dbReference type="GO" id="GO:0005789">
    <property type="term" value="C:endoplasmic reticulum membrane"/>
    <property type="evidence" value="ECO:0007669"/>
    <property type="project" value="UniProtKB-SubCell"/>
</dbReference>
<organism evidence="13 14">
    <name type="scientific">Parthenolecanium corni</name>
    <dbReference type="NCBI Taxonomy" id="536013"/>
    <lineage>
        <taxon>Eukaryota</taxon>
        <taxon>Metazoa</taxon>
        <taxon>Ecdysozoa</taxon>
        <taxon>Arthropoda</taxon>
        <taxon>Hexapoda</taxon>
        <taxon>Insecta</taxon>
        <taxon>Pterygota</taxon>
        <taxon>Neoptera</taxon>
        <taxon>Paraneoptera</taxon>
        <taxon>Hemiptera</taxon>
        <taxon>Sternorrhyncha</taxon>
        <taxon>Coccoidea</taxon>
        <taxon>Coccidae</taxon>
        <taxon>Parthenolecanium</taxon>
    </lineage>
</organism>
<feature type="transmembrane region" description="Helical" evidence="12">
    <location>
        <begin position="181"/>
        <end position="201"/>
    </location>
</feature>
<sequence>MRNSHKNFESYSANFKEINECAVDDISLELFYKPHSIALLLISIAGVIYFSFVRDESNVDDNIWAGLLCIIFFLLIISVLSFPNGPFTRPHPAVWRMVFGLSILYLLALLFLLFQDYKTAKGIFLWIDPKLKDFHIDMDKEYGVNCSDITAEKVWSHLDVFALGHFFGWAFKAVLVRHCGILWAMSIMWEVTEIAFAHLLPNFIECWWDALILDILLCNGIGIWVGLKICNCLEMREYKWVSIRDIRSTTGKLKRAVLQFTPVSWTHVRWLDPNSTYMRFFAVCQMVIFWQISELNTFFLKHIFEMPPSHPIVVARLLFLGIMVAPSARQYYSYVTDSQCKRLGSQCWVYGAVMLTESLLCIKNGKSLFGQTQAINIILWVLVMLLFSVLCVYGFVAWQWYFSVRIFSPPLAVRKLLI</sequence>
<feature type="transmembrane region" description="Helical" evidence="12">
    <location>
        <begin position="64"/>
        <end position="82"/>
    </location>
</feature>
<dbReference type="PANTHER" id="PTHR15362">
    <property type="entry name" value="PHOSPHATIDYLINOSITOL SYNTHASE"/>
    <property type="match status" value="1"/>
</dbReference>
<keyword evidence="14" id="KW-1185">Reference proteome</keyword>
<evidence type="ECO:0000256" key="4">
    <source>
        <dbReference type="ARBA" id="ARBA00008671"/>
    </source>
</evidence>
<evidence type="ECO:0000256" key="12">
    <source>
        <dbReference type="RuleBase" id="RU368094"/>
    </source>
</evidence>
<dbReference type="Pfam" id="PF03034">
    <property type="entry name" value="PSS"/>
    <property type="match status" value="1"/>
</dbReference>
<keyword evidence="10 12" id="KW-0472">Membrane</keyword>
<comment type="pathway">
    <text evidence="3">Lipid metabolism.</text>
</comment>
<keyword evidence="12" id="KW-0594">Phospholipid biosynthesis</keyword>
<comment type="pathway">
    <text evidence="2 12">Phospholipid metabolism; phosphatidylserine biosynthesis.</text>
</comment>
<dbReference type="EMBL" id="JBBCAQ010000037">
    <property type="protein sequence ID" value="KAK7574264.1"/>
    <property type="molecule type" value="Genomic_DNA"/>
</dbReference>
<keyword evidence="8 12" id="KW-1133">Transmembrane helix</keyword>
<evidence type="ECO:0000313" key="14">
    <source>
        <dbReference type="Proteomes" id="UP001367676"/>
    </source>
</evidence>
<dbReference type="PANTHER" id="PTHR15362:SF15">
    <property type="entry name" value="PHOSPHATIDYLSERINE SYNTHASE 1"/>
    <property type="match status" value="1"/>
</dbReference>
<dbReference type="InterPro" id="IPR004277">
    <property type="entry name" value="PSS"/>
</dbReference>
<evidence type="ECO:0000256" key="10">
    <source>
        <dbReference type="ARBA" id="ARBA00023136"/>
    </source>
</evidence>